<reference evidence="1" key="2">
    <citation type="submission" date="2024-08" db="UniProtKB">
        <authorList>
            <consortium name="EnsemblMetazoa"/>
        </authorList>
    </citation>
    <scope>IDENTIFICATION</scope>
</reference>
<reference evidence="2" key="1">
    <citation type="journal article" date="2013" name="Genome Biol.">
        <title>Draft genome of the mountain pine beetle, Dendroctonus ponderosae Hopkins, a major forest pest.</title>
        <authorList>
            <person name="Keeling C.I."/>
            <person name="Yuen M.M."/>
            <person name="Liao N.Y."/>
            <person name="Docking T.R."/>
            <person name="Chan S.K."/>
            <person name="Taylor G.A."/>
            <person name="Palmquist D.L."/>
            <person name="Jackman S.D."/>
            <person name="Nguyen A."/>
            <person name="Li M."/>
            <person name="Henderson H."/>
            <person name="Janes J.K."/>
            <person name="Zhao Y."/>
            <person name="Pandoh P."/>
            <person name="Moore R."/>
            <person name="Sperling F.A."/>
            <person name="Huber D.P."/>
            <person name="Birol I."/>
            <person name="Jones S.J."/>
            <person name="Bohlmann J."/>
        </authorList>
    </citation>
    <scope>NUCLEOTIDE SEQUENCE</scope>
</reference>
<dbReference type="InterPro" id="IPR030791">
    <property type="entry name" value="Rotatin"/>
</dbReference>
<protein>
    <submittedName>
        <fullName evidence="1">Uncharacterized protein</fullName>
    </submittedName>
</protein>
<dbReference type="EnsemblMetazoa" id="XM_019907124.1">
    <property type="protein sequence ID" value="XP_019762683.1"/>
    <property type="gene ID" value="LOC109539406"/>
</dbReference>
<dbReference type="PANTHER" id="PTHR31691:SF1">
    <property type="entry name" value="ROTATIN"/>
    <property type="match status" value="1"/>
</dbReference>
<organism evidence="1 2">
    <name type="scientific">Dendroctonus ponderosae</name>
    <name type="common">Mountain pine beetle</name>
    <dbReference type="NCBI Taxonomy" id="77166"/>
    <lineage>
        <taxon>Eukaryota</taxon>
        <taxon>Metazoa</taxon>
        <taxon>Ecdysozoa</taxon>
        <taxon>Arthropoda</taxon>
        <taxon>Hexapoda</taxon>
        <taxon>Insecta</taxon>
        <taxon>Pterygota</taxon>
        <taxon>Neoptera</taxon>
        <taxon>Endopterygota</taxon>
        <taxon>Coleoptera</taxon>
        <taxon>Polyphaga</taxon>
        <taxon>Cucujiformia</taxon>
        <taxon>Curculionidae</taxon>
        <taxon>Scolytinae</taxon>
        <taxon>Dendroctonus</taxon>
    </lineage>
</organism>
<name>A0AAR5PNT9_DENPD</name>
<proteinExistence type="predicted"/>
<accession>A0AAR5PNT9</accession>
<dbReference type="GO" id="GO:0036064">
    <property type="term" value="C:ciliary basal body"/>
    <property type="evidence" value="ECO:0007669"/>
    <property type="project" value="InterPro"/>
</dbReference>
<dbReference type="GO" id="GO:0005813">
    <property type="term" value="C:centrosome"/>
    <property type="evidence" value="ECO:0007669"/>
    <property type="project" value="InterPro"/>
</dbReference>
<evidence type="ECO:0000313" key="1">
    <source>
        <dbReference type="EnsemblMetazoa" id="XP_019762683.1"/>
    </source>
</evidence>
<evidence type="ECO:0000313" key="2">
    <source>
        <dbReference type="Proteomes" id="UP000019118"/>
    </source>
</evidence>
<keyword evidence="2" id="KW-1185">Reference proteome</keyword>
<dbReference type="AlphaFoldDB" id="A0AAR5PNT9"/>
<dbReference type="GO" id="GO:0007099">
    <property type="term" value="P:centriole replication"/>
    <property type="evidence" value="ECO:0007669"/>
    <property type="project" value="TreeGrafter"/>
</dbReference>
<dbReference type="GO" id="GO:0005814">
    <property type="term" value="C:centriole"/>
    <property type="evidence" value="ECO:0007669"/>
    <property type="project" value="TreeGrafter"/>
</dbReference>
<dbReference type="GO" id="GO:0010457">
    <property type="term" value="P:centriole-centriole cohesion"/>
    <property type="evidence" value="ECO:0007669"/>
    <property type="project" value="TreeGrafter"/>
</dbReference>
<dbReference type="Proteomes" id="UP000019118">
    <property type="component" value="Unassembled WGS sequence"/>
</dbReference>
<dbReference type="GO" id="GO:0032053">
    <property type="term" value="P:ciliary basal body organization"/>
    <property type="evidence" value="ECO:0007669"/>
    <property type="project" value="TreeGrafter"/>
</dbReference>
<sequence>MLAGLGAPELAVPPLCPDVPLSFRSDGCEALSTAPTIQGLVQHSPSLQLEQACAVPSSSPGTPKQQRFPWQVLSESDESALRALEGALRRPKDARHLAQACESFSDELILDLPPEVFLQRPGIVCVLLGLLGSEGVGPQAGLVLRALTKLSRGLQARLSQLSDISLRSSKDEPPEADCVGQLPVEQFCAQGTALALTCLKEAAPAPRVSQACLLLVNELLQLLQLVGQELPGDCLVRLGDALEYFRLQSASLEHESHWRRIYLHLLCISAQRLPEQALPRSLQLALSNSLLDVGLAQLFPAVHQQLVRIVQQAKGGLQRFHNVGLLKEALSATVRLLRRPPSDAAQCLVLAQLALPSVALHRSPQFLQAFVDLCARQCLKGATGAVLALLANRSLEVRQHMYALCLEKGARAPPVPAHVGFLLDAQVFEEIALFGAEVGSHAQEILLYLLKGPVLAQPQGLLALVPALPVLLCHARNATPLGRTLMELTDPDTARVLGVPDDALSRANILLLFSKEAGVR</sequence>
<dbReference type="PANTHER" id="PTHR31691">
    <property type="entry name" value="ROTATIN"/>
    <property type="match status" value="1"/>
</dbReference>